<dbReference type="Gene3D" id="1.25.10.10">
    <property type="entry name" value="Leucine-rich Repeat Variant"/>
    <property type="match status" value="1"/>
</dbReference>
<keyword evidence="5" id="KW-0963">Cytoplasm</keyword>
<name>A0A1D6LU46_MAIZE</name>
<evidence type="ECO:0000256" key="5">
    <source>
        <dbReference type="ARBA" id="ARBA00022490"/>
    </source>
</evidence>
<evidence type="ECO:0000259" key="8">
    <source>
        <dbReference type="Pfam" id="PF25795"/>
    </source>
</evidence>
<sequence>MKLFPRSQKVLSLPELILFRPSLLTTHWKILWIVWKFSRTSWSFFLSFADSRNNLLQERSRLPAPGDADELSVIEGQIAWMVHIIAAIVKVRQVTGVSQETQELIDAELSARVLQLISVTDTGAHTQRYQELSKQRLDRAILIFVQSFRRSYVGDQAMHSSKLYGRLSELLGLNDHLILLNVIVGKIATNMKCYAESEDVIDHTLSLFLDLATGYMTGKLLLKLESVKFIIANHSPENFPFLAEYKCSRSRTTFYYILGSLVFMEDSPVKFRTFMEPLQQVALNLEATPDAAFRTDVAKRAFVGWMRDLRGIAMATNSRKTYGLLFDWLYPSRMPLLLRAISLCTDEPEVTTPLLKFTYEFVLNKAQRLTFDSSSPNGILLFREVSKIIVAYGSRILLLPNGTDIYGSKYKGIWISLTVLSRALCGNYVNFGVFELYGDRALADALDISLKMTLSVPLSDILAFKKLSKAYFGYMEVLFNNHIKFVLNLDTNTFIHIVSSLESGLKGLDAGISSQCASAIDNLAAFYFNNITSGDSPPSPASVNLARHIGECPNLFPQILKTLFEIMLFEDAGNQWSLSRPILSLIMTSEQMFSELRAHILASQTVDQQQRLSQCFDKLMTDVNRNLEPKNRDRFTQNLTAFRRDFRLK</sequence>
<dbReference type="GO" id="GO:0005737">
    <property type="term" value="C:cytoplasm"/>
    <property type="evidence" value="ECO:0007669"/>
    <property type="project" value="UniProtKB-SubCell"/>
</dbReference>
<dbReference type="PANTHER" id="PTHR12596">
    <property type="entry name" value="EXPORTIN 4,7-RELATED"/>
    <property type="match status" value="1"/>
</dbReference>
<dbReference type="InterPro" id="IPR016024">
    <property type="entry name" value="ARM-type_fold"/>
</dbReference>
<evidence type="ECO:0000256" key="2">
    <source>
        <dbReference type="ARBA" id="ARBA00004496"/>
    </source>
</evidence>
<evidence type="ECO:0000256" key="4">
    <source>
        <dbReference type="ARBA" id="ARBA00022448"/>
    </source>
</evidence>
<dbReference type="EMBL" id="CM000782">
    <property type="protein sequence ID" value="AQK82939.1"/>
    <property type="molecule type" value="Genomic_DNA"/>
</dbReference>
<organism evidence="9">
    <name type="scientific">Zea mays</name>
    <name type="common">Maize</name>
    <dbReference type="NCBI Taxonomy" id="4577"/>
    <lineage>
        <taxon>Eukaryota</taxon>
        <taxon>Viridiplantae</taxon>
        <taxon>Streptophyta</taxon>
        <taxon>Embryophyta</taxon>
        <taxon>Tracheophyta</taxon>
        <taxon>Spermatophyta</taxon>
        <taxon>Magnoliopsida</taxon>
        <taxon>Liliopsida</taxon>
        <taxon>Poales</taxon>
        <taxon>Poaceae</taxon>
        <taxon>PACMAD clade</taxon>
        <taxon>Panicoideae</taxon>
        <taxon>Andropogonodae</taxon>
        <taxon>Andropogoneae</taxon>
        <taxon>Tripsacinae</taxon>
        <taxon>Zea</taxon>
    </lineage>
</organism>
<keyword evidence="7" id="KW-0539">Nucleus</keyword>
<comment type="subcellular location">
    <subcellularLocation>
        <location evidence="2">Cytoplasm</location>
    </subcellularLocation>
    <subcellularLocation>
        <location evidence="1">Nucleus</location>
    </subcellularLocation>
</comment>
<dbReference type="FunFam" id="1.25.10.10:FF:000158">
    <property type="entry name" value="ARM repeat superfamily protein"/>
    <property type="match status" value="1"/>
</dbReference>
<dbReference type="InterPro" id="IPR044189">
    <property type="entry name" value="XPO4/7-like"/>
</dbReference>
<feature type="domain" description="Exportin-7/Ran-binding protein 17 TPR repeats" evidence="8">
    <location>
        <begin position="47"/>
        <end position="249"/>
    </location>
</feature>
<dbReference type="GO" id="GO:0005049">
    <property type="term" value="F:nuclear export signal receptor activity"/>
    <property type="evidence" value="ECO:0007669"/>
    <property type="project" value="InterPro"/>
</dbReference>
<dbReference type="PANTHER" id="PTHR12596:SF2">
    <property type="entry name" value="EXPORTIN-7 ISOFORM X1"/>
    <property type="match status" value="1"/>
</dbReference>
<dbReference type="SUPFAM" id="SSF48371">
    <property type="entry name" value="ARM repeat"/>
    <property type="match status" value="1"/>
</dbReference>
<evidence type="ECO:0000256" key="7">
    <source>
        <dbReference type="ARBA" id="ARBA00023242"/>
    </source>
</evidence>
<accession>A0A1D6LU46</accession>
<dbReference type="GO" id="GO:0015031">
    <property type="term" value="P:protein transport"/>
    <property type="evidence" value="ECO:0007669"/>
    <property type="project" value="UniProtKB-KW"/>
</dbReference>
<dbReference type="GO" id="GO:0005634">
    <property type="term" value="C:nucleus"/>
    <property type="evidence" value="ECO:0007669"/>
    <property type="project" value="UniProtKB-SubCell"/>
</dbReference>
<dbReference type="AlphaFoldDB" id="A0A1D6LU46"/>
<comment type="similarity">
    <text evidence="3">Belongs to the exportin family.</text>
</comment>
<keyword evidence="4" id="KW-0813">Transport</keyword>
<protein>
    <submittedName>
        <fullName evidence="9">ARM repeat superfamily protein</fullName>
    </submittedName>
</protein>
<evidence type="ECO:0000256" key="1">
    <source>
        <dbReference type="ARBA" id="ARBA00004123"/>
    </source>
</evidence>
<evidence type="ECO:0000256" key="6">
    <source>
        <dbReference type="ARBA" id="ARBA00022927"/>
    </source>
</evidence>
<dbReference type="InterPro" id="IPR011989">
    <property type="entry name" value="ARM-like"/>
</dbReference>
<evidence type="ECO:0000256" key="3">
    <source>
        <dbReference type="ARBA" id="ARBA00009466"/>
    </source>
</evidence>
<keyword evidence="6" id="KW-0653">Protein transport</keyword>
<proteinExistence type="inferred from homology"/>
<gene>
    <name evidence="9" type="ORF">ZEAMMB73_Zm00001d037100</name>
</gene>
<reference evidence="9" key="1">
    <citation type="submission" date="2015-12" db="EMBL/GenBank/DDBJ databases">
        <title>Update maize B73 reference genome by single molecule sequencing technologies.</title>
        <authorList>
            <consortium name="Maize Genome Sequencing Project"/>
            <person name="Ware D."/>
        </authorList>
    </citation>
    <scope>NUCLEOTIDE SEQUENCE</scope>
    <source>
        <tissue evidence="9">Seedling</tissue>
    </source>
</reference>
<dbReference type="InterPro" id="IPR057947">
    <property type="entry name" value="TPR_XPO7/RBP17"/>
</dbReference>
<dbReference type="Pfam" id="PF25795">
    <property type="entry name" value="TPR_XPO7"/>
    <property type="match status" value="1"/>
</dbReference>
<evidence type="ECO:0000313" key="9">
    <source>
        <dbReference type="EMBL" id="AQK82939.1"/>
    </source>
</evidence>